<evidence type="ECO:0000256" key="1">
    <source>
        <dbReference type="SAM" id="MobiDB-lite"/>
    </source>
</evidence>
<evidence type="ECO:0000313" key="3">
    <source>
        <dbReference type="Proteomes" id="UP000295192"/>
    </source>
</evidence>
<comment type="caution">
    <text evidence="2">The sequence shown here is derived from an EMBL/GenBank/DDBJ whole genome shotgun (WGS) entry which is preliminary data.</text>
</comment>
<feature type="compositionally biased region" description="Acidic residues" evidence="1">
    <location>
        <begin position="53"/>
        <end position="70"/>
    </location>
</feature>
<gene>
    <name evidence="2" type="ORF">AWZ03_007670</name>
</gene>
<dbReference type="EMBL" id="LSRL02000068">
    <property type="protein sequence ID" value="TDG45950.1"/>
    <property type="molecule type" value="Genomic_DNA"/>
</dbReference>
<keyword evidence="3" id="KW-1185">Reference proteome</keyword>
<dbReference type="Proteomes" id="UP000295192">
    <property type="component" value="Unassembled WGS sequence"/>
</dbReference>
<proteinExistence type="predicted"/>
<reference evidence="2 3" key="1">
    <citation type="journal article" date="2019" name="J. Hered.">
        <title>An Improved Genome Assembly for Drosophila navojoa, the Basal Species in the mojavensis Cluster.</title>
        <authorList>
            <person name="Vanderlinde T."/>
            <person name="Dupim E.G."/>
            <person name="Nazario-Yepiz N.O."/>
            <person name="Carvalho A.B."/>
        </authorList>
    </citation>
    <scope>NUCLEOTIDE SEQUENCE [LARGE SCALE GENOMIC DNA]</scope>
    <source>
        <strain evidence="2">Navoj_Jal97</strain>
        <tissue evidence="2">Whole organism</tissue>
    </source>
</reference>
<evidence type="ECO:0000313" key="2">
    <source>
        <dbReference type="EMBL" id="TDG45950.1"/>
    </source>
</evidence>
<accession>A0A484BD64</accession>
<name>A0A484BD64_DRONA</name>
<protein>
    <submittedName>
        <fullName evidence="2">Uncharacterized protein</fullName>
    </submittedName>
</protein>
<sequence length="85" mass="9148">MLTEKYSQRRSPHAYNYRNVLPEAGQTLDQIKVMHGQYFIAIFVQMIMSSGPDVDDDADVDGDADGDGDGDAPRSAAIVTSPSGA</sequence>
<dbReference type="AlphaFoldDB" id="A0A484BD64"/>
<organism evidence="2 3">
    <name type="scientific">Drosophila navojoa</name>
    <name type="common">Fruit fly</name>
    <dbReference type="NCBI Taxonomy" id="7232"/>
    <lineage>
        <taxon>Eukaryota</taxon>
        <taxon>Metazoa</taxon>
        <taxon>Ecdysozoa</taxon>
        <taxon>Arthropoda</taxon>
        <taxon>Hexapoda</taxon>
        <taxon>Insecta</taxon>
        <taxon>Pterygota</taxon>
        <taxon>Neoptera</taxon>
        <taxon>Endopterygota</taxon>
        <taxon>Diptera</taxon>
        <taxon>Brachycera</taxon>
        <taxon>Muscomorpha</taxon>
        <taxon>Ephydroidea</taxon>
        <taxon>Drosophilidae</taxon>
        <taxon>Drosophila</taxon>
    </lineage>
</organism>
<feature type="region of interest" description="Disordered" evidence="1">
    <location>
        <begin position="53"/>
        <end position="85"/>
    </location>
</feature>